<evidence type="ECO:0000256" key="3">
    <source>
        <dbReference type="ARBA" id="ARBA00022679"/>
    </source>
</evidence>
<comment type="cofactor">
    <cofactor evidence="12 13">
        <name>Zn(2+)</name>
        <dbReference type="ChEBI" id="CHEBI:29105"/>
    </cofactor>
    <text evidence="12 13">Binds 1 zinc ion per monomer.</text>
</comment>
<name>A0ABU3LZ30_9ACTN</name>
<dbReference type="SMART" id="SM00400">
    <property type="entry name" value="ZnF_CHCC"/>
    <property type="match status" value="1"/>
</dbReference>
<keyword evidence="3 12" id="KW-0808">Transferase</keyword>
<proteinExistence type="inferred from homology"/>
<dbReference type="Gene3D" id="3.90.580.10">
    <property type="entry name" value="Zinc finger, CHC2-type domain"/>
    <property type="match status" value="1"/>
</dbReference>
<dbReference type="PIRSF" id="PIRSF002811">
    <property type="entry name" value="DnaG"/>
    <property type="match status" value="1"/>
</dbReference>
<dbReference type="InterPro" id="IPR036977">
    <property type="entry name" value="DNA_primase_Znf_CHC2"/>
</dbReference>
<keyword evidence="4 12" id="KW-0548">Nucleotidyltransferase</keyword>
<keyword evidence="2 12" id="KW-0639">Primosome</keyword>
<dbReference type="InterPro" id="IPR030846">
    <property type="entry name" value="DnaG_bac"/>
</dbReference>
<dbReference type="Pfam" id="PF10410">
    <property type="entry name" value="DnaB_bind"/>
    <property type="match status" value="1"/>
</dbReference>
<dbReference type="Pfam" id="PF13662">
    <property type="entry name" value="Toprim_4"/>
    <property type="match status" value="1"/>
</dbReference>
<dbReference type="InterPro" id="IPR034151">
    <property type="entry name" value="TOPRIM_DnaG_bac"/>
</dbReference>
<dbReference type="PANTHER" id="PTHR30313">
    <property type="entry name" value="DNA PRIMASE"/>
    <property type="match status" value="1"/>
</dbReference>
<evidence type="ECO:0000256" key="6">
    <source>
        <dbReference type="ARBA" id="ARBA00022723"/>
    </source>
</evidence>
<dbReference type="NCBIfam" id="TIGR01391">
    <property type="entry name" value="dnaG"/>
    <property type="match status" value="1"/>
</dbReference>
<dbReference type="InterPro" id="IPR006171">
    <property type="entry name" value="TOPRIM_dom"/>
</dbReference>
<dbReference type="InterPro" id="IPR013264">
    <property type="entry name" value="DNAG_N"/>
</dbReference>
<evidence type="ECO:0000259" key="15">
    <source>
        <dbReference type="PROSITE" id="PS50880"/>
    </source>
</evidence>
<dbReference type="SUPFAM" id="SSF56731">
    <property type="entry name" value="DNA primase core"/>
    <property type="match status" value="1"/>
</dbReference>
<keyword evidence="1 12" id="KW-0240">DNA-directed RNA polymerase</keyword>
<keyword evidence="7 12" id="KW-0863">Zinc-finger</keyword>
<dbReference type="RefSeq" id="WP_314204227.1">
    <property type="nucleotide sequence ID" value="NZ_JAVTLL010000020.1"/>
</dbReference>
<dbReference type="SMART" id="SM00493">
    <property type="entry name" value="TOPRIM"/>
    <property type="match status" value="1"/>
</dbReference>
<feature type="compositionally biased region" description="Polar residues" evidence="14">
    <location>
        <begin position="457"/>
        <end position="469"/>
    </location>
</feature>
<feature type="domain" description="Toprim" evidence="15">
    <location>
        <begin position="262"/>
        <end position="346"/>
    </location>
</feature>
<dbReference type="PROSITE" id="PS50880">
    <property type="entry name" value="TOPRIM"/>
    <property type="match status" value="1"/>
</dbReference>
<evidence type="ECO:0000256" key="5">
    <source>
        <dbReference type="ARBA" id="ARBA00022705"/>
    </source>
</evidence>
<dbReference type="InterPro" id="IPR037068">
    <property type="entry name" value="DNA_primase_core_N_sf"/>
</dbReference>
<feature type="zinc finger region" description="CHC2-type" evidence="12">
    <location>
        <begin position="41"/>
        <end position="65"/>
    </location>
</feature>
<dbReference type="EC" id="2.7.7.101" evidence="12"/>
<evidence type="ECO:0000256" key="8">
    <source>
        <dbReference type="ARBA" id="ARBA00022833"/>
    </source>
</evidence>
<comment type="subunit">
    <text evidence="12">Monomer. Interacts with DnaB.</text>
</comment>
<evidence type="ECO:0000256" key="10">
    <source>
        <dbReference type="ARBA" id="ARBA00023125"/>
    </source>
</evidence>
<dbReference type="InterPro" id="IPR013173">
    <property type="entry name" value="DNA_primase_DnaG_DnaB-bd_dom"/>
</dbReference>
<accession>A0ABU3LZ30</accession>
<keyword evidence="11 12" id="KW-0804">Transcription</keyword>
<keyword evidence="6 12" id="KW-0479">Metal-binding</keyword>
<comment type="catalytic activity">
    <reaction evidence="12">
        <text>ssDNA + n NTP = ssDNA/pppN(pN)n-1 hybrid + (n-1) diphosphate.</text>
        <dbReference type="EC" id="2.7.7.101"/>
    </reaction>
</comment>
<dbReference type="SMART" id="SM00766">
    <property type="entry name" value="DnaG_DnaB_bind"/>
    <property type="match status" value="1"/>
</dbReference>
<evidence type="ECO:0000256" key="13">
    <source>
        <dbReference type="PIRNR" id="PIRNR002811"/>
    </source>
</evidence>
<evidence type="ECO:0000256" key="1">
    <source>
        <dbReference type="ARBA" id="ARBA00022478"/>
    </source>
</evidence>
<sequence>MAGRINDEDVKAVRDAVPIDAVVSEYLQLRNAGGGNLKGLCPFHDEKSPSFQVSPSKGLFHCFGCQEGGDTITFVMKVDHLTFSEAVERLAGQAGITLRYEEGGYNPAHQRGERIRLVEAHKIAADWYVEQLATSPEADTGRKFLAERGFDQAAAEHFSVGYSPQGWDHLTRYLRGKGFTDKELLLSGLSQEGRRGPIDRFRGRLMWPIRDIGGDVVGFGARKLYEADNGPKYLNTPDTAIYKKSQVLYGIDLAKKDIAKASRAVVVEGYTDVMACHLAGVTTAIATCGTAFGGDHIKILRRLLMDNGSARVIFTFDGDAAGQKAALRAFEDDQKFAAETYIAIAPDGMDPCELRLAKGDEAVADLVEPRTPLFEFALRQIVVRYDLDTPAGRAAALDEAAPIVARIKNSGAQHEVAVQLAGMLGILDTQFVVKRVAQLARWARDRGGKGAPAPSRSGPQQPYEATQRPTAGGPALQLRNPVYATERELLKLALQRPELVSPAFDAYGIDEFTAAPYAAVRQAIMEAGGAEYGTQDAQDYLVRVREAAPDDAVRAMVTELAVEAIMRKTVDEIYAGIQLVAVRRRAVERRVRDIQSTLTRLGTHGDPAELAAVQNELWVLQQYDQALREHGAAAL</sequence>
<reference evidence="17" key="1">
    <citation type="submission" date="2023-07" db="EMBL/GenBank/DDBJ databases">
        <title>Draft genome sequence of the endophytic actinobacterium Streptomyces justiciae WPN32, a potential antibiotic producer.</title>
        <authorList>
            <person name="Yasawong M."/>
            <person name="Pana W."/>
            <person name="Ganta P."/>
            <person name="Santapan N."/>
            <person name="Songngamsuk T."/>
            <person name="Phatcharaharikarn M."/>
            <person name="Kerdtoob S."/>
            <person name="Nantapong N."/>
        </authorList>
    </citation>
    <scope>NUCLEOTIDE SEQUENCE [LARGE SCALE GENOMIC DNA]</scope>
    <source>
        <strain evidence="17">WPN32</strain>
    </source>
</reference>
<keyword evidence="8 12" id="KW-0862">Zinc</keyword>
<dbReference type="Gene3D" id="3.40.1360.10">
    <property type="match status" value="1"/>
</dbReference>
<organism evidence="16 17">
    <name type="scientific">Streptomyces justiciae</name>
    <dbReference type="NCBI Taxonomy" id="2780140"/>
    <lineage>
        <taxon>Bacteria</taxon>
        <taxon>Bacillati</taxon>
        <taxon>Actinomycetota</taxon>
        <taxon>Actinomycetes</taxon>
        <taxon>Kitasatosporales</taxon>
        <taxon>Streptomycetaceae</taxon>
        <taxon>Streptomyces</taxon>
    </lineage>
</organism>
<keyword evidence="17" id="KW-1185">Reference proteome</keyword>
<evidence type="ECO:0000313" key="16">
    <source>
        <dbReference type="EMBL" id="MDT7844515.1"/>
    </source>
</evidence>
<dbReference type="PANTHER" id="PTHR30313:SF2">
    <property type="entry name" value="DNA PRIMASE"/>
    <property type="match status" value="1"/>
</dbReference>
<dbReference type="EMBL" id="JAVTLL010000020">
    <property type="protein sequence ID" value="MDT7844515.1"/>
    <property type="molecule type" value="Genomic_DNA"/>
</dbReference>
<evidence type="ECO:0000256" key="14">
    <source>
        <dbReference type="SAM" id="MobiDB-lite"/>
    </source>
</evidence>
<evidence type="ECO:0000313" key="17">
    <source>
        <dbReference type="Proteomes" id="UP001257948"/>
    </source>
</evidence>
<feature type="region of interest" description="Disordered" evidence="14">
    <location>
        <begin position="444"/>
        <end position="476"/>
    </location>
</feature>
<evidence type="ECO:0000256" key="4">
    <source>
        <dbReference type="ARBA" id="ARBA00022695"/>
    </source>
</evidence>
<evidence type="ECO:0000256" key="2">
    <source>
        <dbReference type="ARBA" id="ARBA00022515"/>
    </source>
</evidence>
<comment type="function">
    <text evidence="12 13">RNA polymerase that catalyzes the synthesis of short RNA molecules used as primers for DNA polymerase during DNA replication.</text>
</comment>
<comment type="caution">
    <text evidence="16">The sequence shown here is derived from an EMBL/GenBank/DDBJ whole genome shotgun (WGS) entry which is preliminary data.</text>
</comment>
<dbReference type="InterPro" id="IPR006295">
    <property type="entry name" value="DNA_primase_DnaG"/>
</dbReference>
<keyword evidence="10 12" id="KW-0238">DNA-binding</keyword>
<dbReference type="InterPro" id="IPR002694">
    <property type="entry name" value="Znf_CHC2"/>
</dbReference>
<dbReference type="Proteomes" id="UP001257948">
    <property type="component" value="Unassembled WGS sequence"/>
</dbReference>
<evidence type="ECO:0000256" key="7">
    <source>
        <dbReference type="ARBA" id="ARBA00022771"/>
    </source>
</evidence>
<dbReference type="Gene3D" id="3.90.980.10">
    <property type="entry name" value="DNA primase, catalytic core, N-terminal domain"/>
    <property type="match status" value="1"/>
</dbReference>
<dbReference type="SUPFAM" id="SSF57783">
    <property type="entry name" value="Zinc beta-ribbon"/>
    <property type="match status" value="1"/>
</dbReference>
<keyword evidence="9" id="KW-0460">Magnesium</keyword>
<keyword evidence="5 12" id="KW-0235">DNA replication</keyword>
<gene>
    <name evidence="12 16" type="primary">dnaG</name>
    <name evidence="16" type="ORF">RQC66_27735</name>
</gene>
<evidence type="ECO:0000256" key="11">
    <source>
        <dbReference type="ARBA" id="ARBA00023163"/>
    </source>
</evidence>
<comment type="similarity">
    <text evidence="12 13">Belongs to the DnaG primase family.</text>
</comment>
<dbReference type="CDD" id="cd03364">
    <property type="entry name" value="TOPRIM_DnaG_primases"/>
    <property type="match status" value="1"/>
</dbReference>
<dbReference type="Pfam" id="PF01807">
    <property type="entry name" value="Zn_ribbon_DnaG"/>
    <property type="match status" value="1"/>
</dbReference>
<evidence type="ECO:0000256" key="12">
    <source>
        <dbReference type="HAMAP-Rule" id="MF_00974"/>
    </source>
</evidence>
<comment type="domain">
    <text evidence="12">Contains an N-terminal zinc-binding domain, a central core domain that contains the primase activity, and a C-terminal DnaB-binding domain.</text>
</comment>
<dbReference type="InterPro" id="IPR050219">
    <property type="entry name" value="DnaG_primase"/>
</dbReference>
<evidence type="ECO:0000256" key="9">
    <source>
        <dbReference type="ARBA" id="ARBA00022842"/>
    </source>
</evidence>
<dbReference type="Pfam" id="PF08275">
    <property type="entry name" value="DNAG_N"/>
    <property type="match status" value="1"/>
</dbReference>
<dbReference type="Pfam" id="PF08278">
    <property type="entry name" value="DnaG_DnaB_bind"/>
    <property type="match status" value="1"/>
</dbReference>
<protein>
    <recommendedName>
        <fullName evidence="12 13">DNA primase</fullName>
        <ecNumber evidence="12">2.7.7.101</ecNumber>
    </recommendedName>
</protein>
<dbReference type="HAMAP" id="MF_00974">
    <property type="entry name" value="DNA_primase_DnaG"/>
    <property type="match status" value="1"/>
</dbReference>
<dbReference type="InterPro" id="IPR019475">
    <property type="entry name" value="DNA_primase_DnaB-bd"/>
</dbReference>